<dbReference type="AlphaFoldDB" id="A0A7R6SYH5"/>
<dbReference type="UniPathway" id="UPA00094"/>
<reference evidence="6 7" key="1">
    <citation type="journal article" date="2012" name="Extremophiles">
        <title>Thermotomaculum hydrothermale gen. nov., sp. nov., a novel heterotrophic thermophile within the phylum Acidobacteria from a deep-sea hydrothermal vent chimney in the Southern Okinawa Trough.</title>
        <authorList>
            <person name="Izumi H."/>
            <person name="Nunoura T."/>
            <person name="Miyazaki M."/>
            <person name="Mino S."/>
            <person name="Toki T."/>
            <person name="Takai K."/>
            <person name="Sako Y."/>
            <person name="Sawabe T."/>
            <person name="Nakagawa S."/>
        </authorList>
    </citation>
    <scope>NUCLEOTIDE SEQUENCE [LARGE SCALE GENOMIC DNA]</scope>
    <source>
        <strain evidence="6 7">AC55</strain>
    </source>
</reference>
<sequence>MDIKEIKQLMEAFAKNGLTKLELTNGDFSIKLKKEVSEVKVVQAGEPVHVPSVTPAKVETVEEKEEGDENLIYITSPIIGTFYRAPSPDSDPYVEVGSRVKKGDVLCIVEAMKIMNEIESEYDGVIVKIFPKNAEAVEYGQKLFALKPE</sequence>
<gene>
    <name evidence="6" type="primary">accB</name>
    <name evidence="6" type="ORF">TTHT_0236</name>
</gene>
<accession>A0A7R6SYH5</accession>
<dbReference type="GO" id="GO:0009317">
    <property type="term" value="C:acetyl-CoA carboxylase complex"/>
    <property type="evidence" value="ECO:0007669"/>
    <property type="project" value="InterPro"/>
</dbReference>
<evidence type="ECO:0000256" key="1">
    <source>
        <dbReference type="ARBA" id="ARBA00003761"/>
    </source>
</evidence>
<dbReference type="Proteomes" id="UP000595564">
    <property type="component" value="Chromosome"/>
</dbReference>
<protein>
    <recommendedName>
        <fullName evidence="2 4">Biotin carboxyl carrier protein of acetyl-CoA carboxylase</fullName>
    </recommendedName>
</protein>
<keyword evidence="4" id="KW-0444">Lipid biosynthesis</keyword>
<keyword evidence="4" id="KW-0276">Fatty acid metabolism</keyword>
<comment type="pathway">
    <text evidence="4">Lipid metabolism; fatty acid biosynthesis.</text>
</comment>
<evidence type="ECO:0000256" key="4">
    <source>
        <dbReference type="RuleBase" id="RU364072"/>
    </source>
</evidence>
<dbReference type="PANTHER" id="PTHR45266:SF3">
    <property type="entry name" value="OXALOACETATE DECARBOXYLASE ALPHA CHAIN"/>
    <property type="match status" value="1"/>
</dbReference>
<dbReference type="NCBIfam" id="TIGR00531">
    <property type="entry name" value="BCCP"/>
    <property type="match status" value="1"/>
</dbReference>
<dbReference type="Gene3D" id="2.40.50.100">
    <property type="match status" value="1"/>
</dbReference>
<evidence type="ECO:0000259" key="5">
    <source>
        <dbReference type="PROSITE" id="PS50968"/>
    </source>
</evidence>
<dbReference type="InterPro" id="IPR000089">
    <property type="entry name" value="Biotin_lipoyl"/>
</dbReference>
<keyword evidence="4" id="KW-0275">Fatty acid biosynthesis</keyword>
<comment type="function">
    <text evidence="1 4">This protein is a component of the acetyl coenzyme A carboxylase complex; first, biotin carboxylase catalyzes the carboxylation of the carrier protein and then the transcarboxylase transfers the carboxyl group to form malonyl-CoA.</text>
</comment>
<dbReference type="Pfam" id="PF00364">
    <property type="entry name" value="Biotin_lipoyl"/>
    <property type="match status" value="1"/>
</dbReference>
<dbReference type="GO" id="GO:0003989">
    <property type="term" value="F:acetyl-CoA carboxylase activity"/>
    <property type="evidence" value="ECO:0007669"/>
    <property type="project" value="InterPro"/>
</dbReference>
<dbReference type="InterPro" id="IPR001249">
    <property type="entry name" value="AcCoA_biotinCC"/>
</dbReference>
<keyword evidence="7" id="KW-1185">Reference proteome</keyword>
<dbReference type="RefSeq" id="WP_201328194.1">
    <property type="nucleotide sequence ID" value="NZ_AP017470.1"/>
</dbReference>
<feature type="domain" description="Lipoyl-binding" evidence="5">
    <location>
        <begin position="71"/>
        <end position="147"/>
    </location>
</feature>
<dbReference type="CDD" id="cd06850">
    <property type="entry name" value="biotinyl_domain"/>
    <property type="match status" value="1"/>
</dbReference>
<evidence type="ECO:0000256" key="2">
    <source>
        <dbReference type="ARBA" id="ARBA00017562"/>
    </source>
</evidence>
<organism evidence="6 7">
    <name type="scientific">Thermotomaculum hydrothermale</name>
    <dbReference type="NCBI Taxonomy" id="981385"/>
    <lineage>
        <taxon>Bacteria</taxon>
        <taxon>Pseudomonadati</taxon>
        <taxon>Acidobacteriota</taxon>
        <taxon>Holophagae</taxon>
        <taxon>Thermotomaculales</taxon>
        <taxon>Thermotomaculaceae</taxon>
        <taxon>Thermotomaculum</taxon>
    </lineage>
</organism>
<keyword evidence="3 4" id="KW-0092">Biotin</keyword>
<keyword evidence="4" id="KW-0443">Lipid metabolism</keyword>
<dbReference type="InterPro" id="IPR011053">
    <property type="entry name" value="Single_hybrid_motif"/>
</dbReference>
<dbReference type="EMBL" id="AP017470">
    <property type="protein sequence ID" value="BBB31860.1"/>
    <property type="molecule type" value="Genomic_DNA"/>
</dbReference>
<dbReference type="KEGG" id="thyd:TTHT_0236"/>
<evidence type="ECO:0000313" key="6">
    <source>
        <dbReference type="EMBL" id="BBB31860.1"/>
    </source>
</evidence>
<evidence type="ECO:0000256" key="3">
    <source>
        <dbReference type="ARBA" id="ARBA00023267"/>
    </source>
</evidence>
<dbReference type="PRINTS" id="PR01071">
    <property type="entry name" value="ACOABIOTINCC"/>
</dbReference>
<dbReference type="GO" id="GO:0006633">
    <property type="term" value="P:fatty acid biosynthetic process"/>
    <property type="evidence" value="ECO:0007669"/>
    <property type="project" value="UniProtKB-UniPathway"/>
</dbReference>
<dbReference type="InterPro" id="IPR050709">
    <property type="entry name" value="Biotin_Carboxyl_Carrier/Decarb"/>
</dbReference>
<dbReference type="SUPFAM" id="SSF51230">
    <property type="entry name" value="Single hybrid motif"/>
    <property type="match status" value="1"/>
</dbReference>
<name>A0A7R6SYH5_9BACT</name>
<evidence type="ECO:0000313" key="7">
    <source>
        <dbReference type="Proteomes" id="UP000595564"/>
    </source>
</evidence>
<dbReference type="PROSITE" id="PS50968">
    <property type="entry name" value="BIOTINYL_LIPOYL"/>
    <property type="match status" value="1"/>
</dbReference>
<proteinExistence type="predicted"/>
<dbReference type="PANTHER" id="PTHR45266">
    <property type="entry name" value="OXALOACETATE DECARBOXYLASE ALPHA CHAIN"/>
    <property type="match status" value="1"/>
</dbReference>